<dbReference type="Proteomes" id="UP000245293">
    <property type="component" value="Unassembled WGS sequence"/>
</dbReference>
<accession>A0A2V1P8W7</accession>
<dbReference type="OrthoDB" id="9784774at2"/>
<protein>
    <submittedName>
        <fullName evidence="1">Uncharacterized protein</fullName>
    </submittedName>
</protein>
<dbReference type="RefSeq" id="WP_109386652.1">
    <property type="nucleotide sequence ID" value="NZ_QETF01000003.1"/>
</dbReference>
<keyword evidence="2" id="KW-1185">Reference proteome</keyword>
<comment type="caution">
    <text evidence="1">The sequence shown here is derived from an EMBL/GenBank/DDBJ whole genome shotgun (WGS) entry which is preliminary data.</text>
</comment>
<proteinExistence type="predicted"/>
<sequence>MTNDQLQDFIQNKMRMSAVYQPAMIKALLARGGEATVEEIAQELLSYDQSQVEYYAIRTKNMVGKVLSQNGVVTPVMNGRAIVGYRLNIEALTDGQRDALGDLCDHRLNAFIQKRGDGSYARKLVMA</sequence>
<gene>
    <name evidence="1" type="ORF">DFK10_03490</name>
</gene>
<reference evidence="2" key="1">
    <citation type="submission" date="2018-05" db="EMBL/GenBank/DDBJ databases">
        <authorList>
            <person name="Du Z."/>
            <person name="Wang X."/>
        </authorList>
    </citation>
    <scope>NUCLEOTIDE SEQUENCE [LARGE SCALE GENOMIC DNA]</scope>
    <source>
        <strain evidence="2">WDS4C29</strain>
    </source>
</reference>
<evidence type="ECO:0000313" key="2">
    <source>
        <dbReference type="Proteomes" id="UP000245293"/>
    </source>
</evidence>
<dbReference type="AlphaFoldDB" id="A0A2V1P8W7"/>
<organism evidence="1 2">
    <name type="scientific">Salibaculum griseiflavum</name>
    <dbReference type="NCBI Taxonomy" id="1914409"/>
    <lineage>
        <taxon>Bacteria</taxon>
        <taxon>Pseudomonadati</taxon>
        <taxon>Pseudomonadota</taxon>
        <taxon>Alphaproteobacteria</taxon>
        <taxon>Rhodobacterales</taxon>
        <taxon>Roseobacteraceae</taxon>
        <taxon>Salibaculum</taxon>
    </lineage>
</organism>
<name>A0A2V1P8W7_9RHOB</name>
<dbReference type="EMBL" id="QETF01000003">
    <property type="protein sequence ID" value="PWG17797.1"/>
    <property type="molecule type" value="Genomic_DNA"/>
</dbReference>
<evidence type="ECO:0000313" key="1">
    <source>
        <dbReference type="EMBL" id="PWG17797.1"/>
    </source>
</evidence>